<feature type="domain" description="AB hydrolase-1" evidence="3">
    <location>
        <begin position="96"/>
        <end position="264"/>
    </location>
</feature>
<dbReference type="Gene3D" id="3.40.50.1820">
    <property type="entry name" value="alpha/beta hydrolase"/>
    <property type="match status" value="1"/>
</dbReference>
<dbReference type="SUPFAM" id="SSF53474">
    <property type="entry name" value="alpha/beta-Hydrolases"/>
    <property type="match status" value="1"/>
</dbReference>
<dbReference type="InterPro" id="IPR000073">
    <property type="entry name" value="AB_hydrolase_1"/>
</dbReference>
<dbReference type="eggNOG" id="COG0596">
    <property type="taxonomic scope" value="Bacteria"/>
</dbReference>
<name>A0A066UPG7_9GAMM</name>
<keyword evidence="2" id="KW-0472">Membrane</keyword>
<dbReference type="Proteomes" id="UP000035860">
    <property type="component" value="Unassembled WGS sequence"/>
</dbReference>
<dbReference type="PANTHER" id="PTHR43722:SF1">
    <property type="entry name" value="PROLINE IMINOPEPTIDASE"/>
    <property type="match status" value="1"/>
</dbReference>
<evidence type="ECO:0000259" key="3">
    <source>
        <dbReference type="Pfam" id="PF00561"/>
    </source>
</evidence>
<feature type="domain" description="Peptidase S33 tripeptidyl aminopeptidase-like C-terminal" evidence="4">
    <location>
        <begin position="389"/>
        <end position="475"/>
    </location>
</feature>
<organism evidence="5 6">
    <name type="scientific">Moraxella bovoculi 237</name>
    <dbReference type="NCBI Taxonomy" id="743974"/>
    <lineage>
        <taxon>Bacteria</taxon>
        <taxon>Pseudomonadati</taxon>
        <taxon>Pseudomonadota</taxon>
        <taxon>Gammaproteobacteria</taxon>
        <taxon>Moraxellales</taxon>
        <taxon>Moraxellaceae</taxon>
        <taxon>Moraxella</taxon>
    </lineage>
</organism>
<keyword evidence="5" id="KW-0378">Hydrolase</keyword>
<dbReference type="AlphaFoldDB" id="A0A066UPG7"/>
<dbReference type="EMBL" id="AOMT01000004">
    <property type="protein sequence ID" value="KDN26088.1"/>
    <property type="molecule type" value="Genomic_DNA"/>
</dbReference>
<feature type="transmembrane region" description="Helical" evidence="2">
    <location>
        <begin position="7"/>
        <end position="31"/>
    </location>
</feature>
<dbReference type="GO" id="GO:0006508">
    <property type="term" value="P:proteolysis"/>
    <property type="evidence" value="ECO:0007669"/>
    <property type="project" value="InterPro"/>
</dbReference>
<evidence type="ECO:0000256" key="1">
    <source>
        <dbReference type="ARBA" id="ARBA00021843"/>
    </source>
</evidence>
<dbReference type="InterPro" id="IPR029058">
    <property type="entry name" value="AB_hydrolase_fold"/>
</dbReference>
<dbReference type="Pfam" id="PF08386">
    <property type="entry name" value="Abhydrolase_4"/>
    <property type="match status" value="1"/>
</dbReference>
<protein>
    <recommendedName>
        <fullName evidence="1">Proline iminopeptidase</fullName>
    </recommendedName>
</protein>
<proteinExistence type="predicted"/>
<dbReference type="PANTHER" id="PTHR43722">
    <property type="entry name" value="PROLINE IMINOPEPTIDASE"/>
    <property type="match status" value="1"/>
</dbReference>
<dbReference type="GO" id="GO:0005737">
    <property type="term" value="C:cytoplasm"/>
    <property type="evidence" value="ECO:0007669"/>
    <property type="project" value="InterPro"/>
</dbReference>
<evidence type="ECO:0000313" key="6">
    <source>
        <dbReference type="Proteomes" id="UP000035860"/>
    </source>
</evidence>
<gene>
    <name evidence="5" type="ORF">MBO_00270</name>
</gene>
<dbReference type="Pfam" id="PF00561">
    <property type="entry name" value="Abhydrolase_1"/>
    <property type="match status" value="1"/>
</dbReference>
<keyword evidence="6" id="KW-1185">Reference proteome</keyword>
<comment type="caution">
    <text evidence="5">The sequence shown here is derived from an EMBL/GenBank/DDBJ whole genome shotgun (WGS) entry which is preliminary data.</text>
</comment>
<dbReference type="InterPro" id="IPR005944">
    <property type="entry name" value="Pro_iminopeptidase"/>
</dbReference>
<evidence type="ECO:0000313" key="5">
    <source>
        <dbReference type="EMBL" id="KDN26088.1"/>
    </source>
</evidence>
<accession>A0A066UPG7</accession>
<dbReference type="GO" id="GO:0004177">
    <property type="term" value="F:aminopeptidase activity"/>
    <property type="evidence" value="ECO:0007669"/>
    <property type="project" value="UniProtKB-EC"/>
</dbReference>
<reference evidence="5 6" key="1">
    <citation type="journal article" date="2014" name="Genome Announc.">
        <title>Draft Genome Sequence of Moraxella bovoculi Strain 237T (ATCC BAA-1259T) Isolated from a Calf with Infectious Bovine Keratoconjunctivitis.</title>
        <authorList>
            <person name="Calcutt M.J."/>
            <person name="Foecking M.F."/>
            <person name="Martin N.T."/>
            <person name="Mhlanga-Mutangadura T."/>
            <person name="Reilly T.J."/>
        </authorList>
    </citation>
    <scope>NUCLEOTIDE SEQUENCE [LARGE SCALE GENOMIC DNA]</scope>
    <source>
        <strain evidence="5 6">237</strain>
    </source>
</reference>
<evidence type="ECO:0000256" key="2">
    <source>
        <dbReference type="SAM" id="Phobius"/>
    </source>
</evidence>
<keyword evidence="2" id="KW-1133">Transmembrane helix</keyword>
<keyword evidence="2" id="KW-0812">Transmembrane</keyword>
<sequence length="480" mass="53220">MKKVFKIIFKILLLFVIIILVAAALGFGYLLSKEQTQGEVSWQSCYRPTFWSWFSLPPPAQLQCAAIELPLDDTQDKTITIAMTRLPSANADAKDLLLLSGGPGGHSLDMIGWLSDDEYTRTLKDSFHVLGVAQRGVKPSTAIDCGGALEEDGAKAYVDACVAHSGLDFIKSISTIHTVHDLDKIRTKLNIDSWSMLGYSYGTKIVAQYAEYYPSHLRAGVLDGVVDTSEDLFTIWANQQTGAQIAFYRFMSNCHQDESCIFGQSDEQNREFLTKIAKLAAQKLTDKNNDPIDERAILGLIENNLGDELAWPEMYVMLDELSHGKTSKYNELLFIQEFGEQDFSQDAFVGINCADSAPKDRSNYLNRTKAIGKIAAYNDIERSDDELLDACYYWPFDGADDLDANLISDATPTLLFVAQAHDFATPLSNAKNMANRFGDYLIYTPYFGHTISLSGANACIDGAVVDYLINGDEPDVMVCH</sequence>
<dbReference type="InterPro" id="IPR013595">
    <property type="entry name" value="Pept_S33_TAP-like_C"/>
</dbReference>
<evidence type="ECO:0000259" key="4">
    <source>
        <dbReference type="Pfam" id="PF08386"/>
    </source>
</evidence>